<reference evidence="1 2" key="1">
    <citation type="submission" date="2014-09" db="EMBL/GenBank/DDBJ databases">
        <authorList>
            <person name="Regsiter A."/>
        </authorList>
    </citation>
    <scope>NUCLEOTIDE SEQUENCE [LARGE SCALE GENOMIC DNA]</scope>
</reference>
<dbReference type="Proteomes" id="UP000052230">
    <property type="component" value="Unassembled WGS sequence"/>
</dbReference>
<proteinExistence type="predicted"/>
<organism evidence="1 2">
    <name type="scientific">Xanthomonas citri pv. citri</name>
    <dbReference type="NCBI Taxonomy" id="611301"/>
    <lineage>
        <taxon>Bacteria</taxon>
        <taxon>Pseudomonadati</taxon>
        <taxon>Pseudomonadota</taxon>
        <taxon>Gammaproteobacteria</taxon>
        <taxon>Lysobacterales</taxon>
        <taxon>Lysobacteraceae</taxon>
        <taxon>Xanthomonas</taxon>
    </lineage>
</organism>
<accession>A0A0U5FA06</accession>
<comment type="caution">
    <text evidence="1">The sequence shown here is derived from an EMBL/GenBank/DDBJ whole genome shotgun (WGS) entry which is preliminary data.</text>
</comment>
<gene>
    <name evidence="1" type="ORF">XAC3562_1960003</name>
</gene>
<name>A0A0U5FA06_XANCI</name>
<keyword evidence="2" id="KW-1185">Reference proteome</keyword>
<sequence>MVSYQEIPTDAVRDAPMQQRGRYLRIRELLKQLRMDACMIRQIGDYILTAHATTSGAMFFPEILVSKSGGLTLHRHQLPGSGYDTYAQAVAYAESELGFYRVLSNGSLLVCHSQDAAAG</sequence>
<dbReference type="EMBL" id="CCXZ01000108">
    <property type="protein sequence ID" value="CEG15385.1"/>
    <property type="molecule type" value="Genomic_DNA"/>
</dbReference>
<dbReference type="AlphaFoldDB" id="A0A0U5FA06"/>
<evidence type="ECO:0000313" key="2">
    <source>
        <dbReference type="Proteomes" id="UP000052230"/>
    </source>
</evidence>
<evidence type="ECO:0000313" key="1">
    <source>
        <dbReference type="EMBL" id="CEG15385.1"/>
    </source>
</evidence>
<protein>
    <submittedName>
        <fullName evidence="1">Uncharacterized protein</fullName>
    </submittedName>
</protein>